<protein>
    <submittedName>
        <fullName evidence="1">Uncharacterized protein</fullName>
    </submittedName>
</protein>
<name>A0A0A9HAL7_ARUDO</name>
<accession>A0A0A9HAL7</accession>
<sequence>MKVIFHLRSSLCSVGNLFCMTLKVPLMSTSNLLSLDLCVTYSCIGKSCRHHLWPTPTCLGLKGFIVVHSCIGSFSPICVL</sequence>
<dbReference type="EMBL" id="GBRH01164104">
    <property type="protein sequence ID" value="JAE33792.1"/>
    <property type="molecule type" value="Transcribed_RNA"/>
</dbReference>
<dbReference type="AlphaFoldDB" id="A0A0A9HAL7"/>
<evidence type="ECO:0000313" key="1">
    <source>
        <dbReference type="EMBL" id="JAE33792.1"/>
    </source>
</evidence>
<organism evidence="1">
    <name type="scientific">Arundo donax</name>
    <name type="common">Giant reed</name>
    <name type="synonym">Donax arundinaceus</name>
    <dbReference type="NCBI Taxonomy" id="35708"/>
    <lineage>
        <taxon>Eukaryota</taxon>
        <taxon>Viridiplantae</taxon>
        <taxon>Streptophyta</taxon>
        <taxon>Embryophyta</taxon>
        <taxon>Tracheophyta</taxon>
        <taxon>Spermatophyta</taxon>
        <taxon>Magnoliopsida</taxon>
        <taxon>Liliopsida</taxon>
        <taxon>Poales</taxon>
        <taxon>Poaceae</taxon>
        <taxon>PACMAD clade</taxon>
        <taxon>Arundinoideae</taxon>
        <taxon>Arundineae</taxon>
        <taxon>Arundo</taxon>
    </lineage>
</organism>
<reference evidence="1" key="1">
    <citation type="submission" date="2014-09" db="EMBL/GenBank/DDBJ databases">
        <authorList>
            <person name="Magalhaes I.L.F."/>
            <person name="Oliveira U."/>
            <person name="Santos F.R."/>
            <person name="Vidigal T.H.D.A."/>
            <person name="Brescovit A.D."/>
            <person name="Santos A.J."/>
        </authorList>
    </citation>
    <scope>NUCLEOTIDE SEQUENCE</scope>
    <source>
        <tissue evidence="1">Shoot tissue taken approximately 20 cm above the soil surface</tissue>
    </source>
</reference>
<proteinExistence type="predicted"/>
<reference evidence="1" key="2">
    <citation type="journal article" date="2015" name="Data Brief">
        <title>Shoot transcriptome of the giant reed, Arundo donax.</title>
        <authorList>
            <person name="Barrero R.A."/>
            <person name="Guerrero F.D."/>
            <person name="Moolhuijzen P."/>
            <person name="Goolsby J.A."/>
            <person name="Tidwell J."/>
            <person name="Bellgard S.E."/>
            <person name="Bellgard M.I."/>
        </authorList>
    </citation>
    <scope>NUCLEOTIDE SEQUENCE</scope>
    <source>
        <tissue evidence="1">Shoot tissue taken approximately 20 cm above the soil surface</tissue>
    </source>
</reference>